<dbReference type="EMBL" id="JAARRU010000001">
    <property type="protein sequence ID" value="MBC1564140.1"/>
    <property type="molecule type" value="Genomic_DNA"/>
</dbReference>
<evidence type="ECO:0000313" key="3">
    <source>
        <dbReference type="Proteomes" id="UP000586951"/>
    </source>
</evidence>
<keyword evidence="1" id="KW-0472">Membrane</keyword>
<keyword evidence="1" id="KW-0812">Transmembrane</keyword>
<reference evidence="2 3" key="1">
    <citation type="submission" date="2020-03" db="EMBL/GenBank/DDBJ databases">
        <title>Soil Listeria distribution.</title>
        <authorList>
            <person name="Liao J."/>
            <person name="Wiedmann M."/>
        </authorList>
    </citation>
    <scope>NUCLEOTIDE SEQUENCE [LARGE SCALE GENOMIC DNA]</scope>
    <source>
        <strain evidence="2 3">FSL L7-1427</strain>
    </source>
</reference>
<evidence type="ECO:0008006" key="4">
    <source>
        <dbReference type="Google" id="ProtNLM"/>
    </source>
</evidence>
<feature type="transmembrane region" description="Helical" evidence="1">
    <location>
        <begin position="28"/>
        <end position="56"/>
    </location>
</feature>
<evidence type="ECO:0000313" key="2">
    <source>
        <dbReference type="EMBL" id="MBC1564140.1"/>
    </source>
</evidence>
<name>A0A841ZUU3_9LIST</name>
<accession>A0A841ZUU3</accession>
<protein>
    <recommendedName>
        <fullName evidence="4">LITAF domain-containing protein</fullName>
    </recommendedName>
</protein>
<dbReference type="Proteomes" id="UP000586951">
    <property type="component" value="Unassembled WGS sequence"/>
</dbReference>
<comment type="caution">
    <text evidence="2">The sequence shown here is derived from an EMBL/GenBank/DDBJ whole genome shotgun (WGS) entry which is preliminary data.</text>
</comment>
<gene>
    <name evidence="2" type="ORF">HB907_01905</name>
</gene>
<dbReference type="RefSeq" id="WP_185416275.1">
    <property type="nucleotide sequence ID" value="NZ_JAARRU010000001.1"/>
</dbReference>
<evidence type="ECO:0000256" key="1">
    <source>
        <dbReference type="SAM" id="Phobius"/>
    </source>
</evidence>
<sequence>MVKKDVKGQAIVHCPNCGENKVMYTGNLALFAGAVVCTVFIITFPIALVLWIMLIVKSTKKERSRHFRCTACKHSFQVEYEKYIAYENAIK</sequence>
<organism evidence="2 3">
    <name type="scientific">Listeria booriae</name>
    <dbReference type="NCBI Taxonomy" id="1552123"/>
    <lineage>
        <taxon>Bacteria</taxon>
        <taxon>Bacillati</taxon>
        <taxon>Bacillota</taxon>
        <taxon>Bacilli</taxon>
        <taxon>Bacillales</taxon>
        <taxon>Listeriaceae</taxon>
        <taxon>Listeria</taxon>
    </lineage>
</organism>
<keyword evidence="1" id="KW-1133">Transmembrane helix</keyword>
<proteinExistence type="predicted"/>
<dbReference type="AlphaFoldDB" id="A0A841ZUU3"/>